<evidence type="ECO:0000313" key="4">
    <source>
        <dbReference type="EMBL" id="MBK5927187.1"/>
    </source>
</evidence>
<dbReference type="PROSITE" id="PS51186">
    <property type="entry name" value="GNAT"/>
    <property type="match status" value="1"/>
</dbReference>
<feature type="domain" description="N-acetyltransferase" evidence="3">
    <location>
        <begin position="1"/>
        <end position="132"/>
    </location>
</feature>
<dbReference type="Pfam" id="PF00583">
    <property type="entry name" value="Acetyltransf_1"/>
    <property type="match status" value="1"/>
</dbReference>
<keyword evidence="1" id="KW-0808">Transferase</keyword>
<dbReference type="RefSeq" id="WP_201156951.1">
    <property type="nucleotide sequence ID" value="NZ_NHSD01000216.1"/>
</dbReference>
<evidence type="ECO:0000259" key="3">
    <source>
        <dbReference type="PROSITE" id="PS51186"/>
    </source>
</evidence>
<dbReference type="AlphaFoldDB" id="A0A934TJX7"/>
<dbReference type="InterPro" id="IPR050680">
    <property type="entry name" value="YpeA/RimI_acetyltransf"/>
</dbReference>
<dbReference type="GO" id="GO:0016747">
    <property type="term" value="F:acyltransferase activity, transferring groups other than amino-acyl groups"/>
    <property type="evidence" value="ECO:0007669"/>
    <property type="project" value="InterPro"/>
</dbReference>
<comment type="caution">
    <text evidence="4">The sequence shown here is derived from an EMBL/GenBank/DDBJ whole genome shotgun (WGS) entry which is preliminary data.</text>
</comment>
<evidence type="ECO:0000256" key="2">
    <source>
        <dbReference type="ARBA" id="ARBA00023315"/>
    </source>
</evidence>
<protein>
    <submittedName>
        <fullName evidence="4">Ribosomal-protein-alanine acetyltransferase</fullName>
    </submittedName>
</protein>
<dbReference type="Gene3D" id="3.40.630.30">
    <property type="match status" value="1"/>
</dbReference>
<keyword evidence="2" id="KW-0012">Acyltransferase</keyword>
<keyword evidence="5" id="KW-1185">Reference proteome</keyword>
<reference evidence="4" key="1">
    <citation type="submission" date="2017-05" db="EMBL/GenBank/DDBJ databases">
        <authorList>
            <person name="Imhoff J.F."/>
            <person name="Rahn T."/>
            <person name="Kuenzel S."/>
            <person name="Neulinger S.C."/>
        </authorList>
    </citation>
    <scope>NUCLEOTIDE SEQUENCE</scope>
    <source>
        <strain evidence="4">LMG 28126</strain>
    </source>
</reference>
<accession>A0A934TJX7</accession>
<dbReference type="EMBL" id="NHSD01000216">
    <property type="protein sequence ID" value="MBK5927187.1"/>
    <property type="molecule type" value="Genomic_DNA"/>
</dbReference>
<evidence type="ECO:0000256" key="1">
    <source>
        <dbReference type="ARBA" id="ARBA00022679"/>
    </source>
</evidence>
<evidence type="ECO:0000313" key="5">
    <source>
        <dbReference type="Proteomes" id="UP000706333"/>
    </source>
</evidence>
<gene>
    <name evidence="4" type="ORF">CCR87_07510</name>
</gene>
<dbReference type="InterPro" id="IPR000182">
    <property type="entry name" value="GNAT_dom"/>
</dbReference>
<proteinExistence type="predicted"/>
<reference evidence="4" key="2">
    <citation type="journal article" date="2020" name="Microorganisms">
        <title>Osmotic Adaptation and Compatible Solute Biosynthesis of Phototrophic Bacteria as Revealed from Genome Analyses.</title>
        <authorList>
            <person name="Imhoff J.F."/>
            <person name="Rahn T."/>
            <person name="Kunzel S."/>
            <person name="Keller A."/>
            <person name="Neulinger S.C."/>
        </authorList>
    </citation>
    <scope>NUCLEOTIDE SEQUENCE</scope>
    <source>
        <strain evidence="4">LMG 28126</strain>
    </source>
</reference>
<dbReference type="InterPro" id="IPR016181">
    <property type="entry name" value="Acyl_CoA_acyltransferase"/>
</dbReference>
<dbReference type="PANTHER" id="PTHR43420:SF44">
    <property type="entry name" value="ACETYLTRANSFERASE YPEA"/>
    <property type="match status" value="1"/>
</dbReference>
<dbReference type="PANTHER" id="PTHR43420">
    <property type="entry name" value="ACETYLTRANSFERASE"/>
    <property type="match status" value="1"/>
</dbReference>
<dbReference type="Proteomes" id="UP000706333">
    <property type="component" value="Unassembled WGS sequence"/>
</dbReference>
<organism evidence="4 5">
    <name type="scientific">Rhodobaculum claviforme</name>
    <dbReference type="NCBI Taxonomy" id="1549854"/>
    <lineage>
        <taxon>Bacteria</taxon>
        <taxon>Pseudomonadati</taxon>
        <taxon>Pseudomonadota</taxon>
        <taxon>Alphaproteobacteria</taxon>
        <taxon>Rhodobacterales</taxon>
        <taxon>Paracoccaceae</taxon>
        <taxon>Rhodobaculum</taxon>
    </lineage>
</organism>
<name>A0A934TJX7_9RHOB</name>
<dbReference type="SUPFAM" id="SSF55729">
    <property type="entry name" value="Acyl-CoA N-acyltransferases (Nat)"/>
    <property type="match status" value="1"/>
</dbReference>
<sequence length="133" mass="14124">MDPEALARLHAAAFVHPRPWDAAEFAALLRQPHSLLEGAEDGFVLLRVLADEAEVLTLAVAPHARRRGLATGLLARAMARAADHGARAAFLEVAAGNAAARALYARAGFEQVGLRAGYYGGEDALVLHRRLAP</sequence>